<evidence type="ECO:0000256" key="1">
    <source>
        <dbReference type="ARBA" id="ARBA00004651"/>
    </source>
</evidence>
<accession>A0A0P1GKP4</accession>
<name>A0A0P1GKP4_LACPA</name>
<keyword evidence="2" id="KW-1003">Cell membrane</keyword>
<feature type="transmembrane region" description="Helical" evidence="6">
    <location>
        <begin position="7"/>
        <end position="25"/>
    </location>
</feature>
<dbReference type="GO" id="GO:0005886">
    <property type="term" value="C:plasma membrane"/>
    <property type="evidence" value="ECO:0007669"/>
    <property type="project" value="UniProtKB-SubCell"/>
</dbReference>
<dbReference type="PANTHER" id="PTHR30250:SF11">
    <property type="entry name" value="O-ANTIGEN TRANSPORTER-RELATED"/>
    <property type="match status" value="1"/>
</dbReference>
<comment type="subcellular location">
    <subcellularLocation>
        <location evidence="1">Cell membrane</location>
        <topology evidence="1">Multi-pass membrane protein</topology>
    </subcellularLocation>
</comment>
<feature type="transmembrane region" description="Helical" evidence="6">
    <location>
        <begin position="214"/>
        <end position="233"/>
    </location>
</feature>
<reference evidence="7" key="1">
    <citation type="submission" date="2015-08" db="EMBL/GenBank/DDBJ databases">
        <title>Novel EPS-SJ produced by Lactobacillus paracasei subsp. paracasei BGSJ2-8 improves the adhesion abillty and pathogen exclusion.</title>
        <authorList>
            <person name="Zivkovic M."/>
            <person name="Miljkovic M."/>
            <person name="Tolinacki M."/>
            <person name="Golic N."/>
            <person name="Kojic M."/>
        </authorList>
    </citation>
    <scope>NUCLEOTIDE SEQUENCE</scope>
    <source>
        <strain evidence="7">BGSJ2-8</strain>
    </source>
</reference>
<evidence type="ECO:0000256" key="4">
    <source>
        <dbReference type="ARBA" id="ARBA00022989"/>
    </source>
</evidence>
<evidence type="ECO:0000256" key="5">
    <source>
        <dbReference type="ARBA" id="ARBA00023136"/>
    </source>
</evidence>
<feature type="transmembrane region" description="Helical" evidence="6">
    <location>
        <begin position="31"/>
        <end position="49"/>
    </location>
</feature>
<evidence type="ECO:0000256" key="2">
    <source>
        <dbReference type="ARBA" id="ARBA00022475"/>
    </source>
</evidence>
<dbReference type="InterPro" id="IPR002797">
    <property type="entry name" value="Polysacc_synth"/>
</dbReference>
<gene>
    <name evidence="7" type="primary">wzx</name>
</gene>
<sequence length="330" mass="37333">MIFAVSGIINAFTFATLNLVFLWFLRLKVSGYLAAYFIGILVALIYVFLSLKAWRYIDLQSLRLFEIKRMLRFSLPLIPNSLAWWLSNDANRFFILKFVGVGANGVFAVANKIPSVVNVIFNIFSQAWQISAVDEFSSDDRDTYYSNVLNKLQEVQLLFIALIILIVRPVFNLVIAAKFQSAWIYVCPLLLGALFSNSSSFLGTIFIAAKKTSAVFLTTIFGTIINLVLSFVFTPYFGIFGTSFASMIAFFVMVIQRVRSLKTIVRIRVSWTRLVSSSVLILIESFSLYAIDHPLSWLVTLSSFLGVTLINRRSMSSLGKIFGIFIKRNR</sequence>
<feature type="transmembrane region" description="Helical" evidence="6">
    <location>
        <begin position="239"/>
        <end position="258"/>
    </location>
</feature>
<organism evidence="7">
    <name type="scientific">Lacticaseibacillus paracasei subsp. paracasei</name>
    <dbReference type="NCBI Taxonomy" id="47714"/>
    <lineage>
        <taxon>Bacteria</taxon>
        <taxon>Bacillati</taxon>
        <taxon>Bacillota</taxon>
        <taxon>Bacilli</taxon>
        <taxon>Lactobacillales</taxon>
        <taxon>Lactobacillaceae</taxon>
        <taxon>Lacticaseibacillus</taxon>
    </lineage>
</organism>
<keyword evidence="3 6" id="KW-0812">Transmembrane</keyword>
<keyword evidence="4 6" id="KW-1133">Transmembrane helix</keyword>
<proteinExistence type="predicted"/>
<feature type="transmembrane region" description="Helical" evidence="6">
    <location>
        <begin position="295"/>
        <end position="311"/>
    </location>
</feature>
<keyword evidence="5 6" id="KW-0472">Membrane</keyword>
<feature type="transmembrane region" description="Helical" evidence="6">
    <location>
        <begin position="183"/>
        <end position="207"/>
    </location>
</feature>
<feature type="transmembrane region" description="Helical" evidence="6">
    <location>
        <begin position="270"/>
        <end position="289"/>
    </location>
</feature>
<protein>
    <submittedName>
        <fullName evidence="7">Exopolysacharide protein Wzx</fullName>
    </submittedName>
</protein>
<dbReference type="InterPro" id="IPR050833">
    <property type="entry name" value="Poly_Biosynth_Transport"/>
</dbReference>
<dbReference type="PANTHER" id="PTHR30250">
    <property type="entry name" value="PST FAMILY PREDICTED COLANIC ACID TRANSPORTER"/>
    <property type="match status" value="1"/>
</dbReference>
<dbReference type="Pfam" id="PF01943">
    <property type="entry name" value="Polysacc_synt"/>
    <property type="match status" value="1"/>
</dbReference>
<evidence type="ECO:0000256" key="3">
    <source>
        <dbReference type="ARBA" id="ARBA00022692"/>
    </source>
</evidence>
<dbReference type="AlphaFoldDB" id="A0A0P1GKP4"/>
<evidence type="ECO:0000256" key="6">
    <source>
        <dbReference type="SAM" id="Phobius"/>
    </source>
</evidence>
<feature type="transmembrane region" description="Helical" evidence="6">
    <location>
        <begin position="157"/>
        <end position="177"/>
    </location>
</feature>
<evidence type="ECO:0000313" key="7">
    <source>
        <dbReference type="EMBL" id="CUH82807.1"/>
    </source>
</evidence>
<dbReference type="EMBL" id="LN879393">
    <property type="protein sequence ID" value="CUH82807.1"/>
    <property type="molecule type" value="Genomic_DNA"/>
</dbReference>